<feature type="domain" description="Protein kinase" evidence="8">
    <location>
        <begin position="37"/>
        <end position="307"/>
    </location>
</feature>
<feature type="compositionally biased region" description="Polar residues" evidence="6">
    <location>
        <begin position="460"/>
        <end position="475"/>
    </location>
</feature>
<evidence type="ECO:0000256" key="4">
    <source>
        <dbReference type="ARBA" id="ARBA00022777"/>
    </source>
</evidence>
<dbReference type="PANTHER" id="PTHR43671:SF13">
    <property type="entry name" value="SERINE_THREONINE-PROTEIN KINASE NEK2"/>
    <property type="match status" value="1"/>
</dbReference>
<evidence type="ECO:0000259" key="8">
    <source>
        <dbReference type="PROSITE" id="PS50011"/>
    </source>
</evidence>
<dbReference type="PROSITE" id="PS50011">
    <property type="entry name" value="PROTEIN_KINASE_DOM"/>
    <property type="match status" value="1"/>
</dbReference>
<evidence type="ECO:0000256" key="1">
    <source>
        <dbReference type="ARBA" id="ARBA00012513"/>
    </source>
</evidence>
<dbReference type="SMART" id="SM00220">
    <property type="entry name" value="S_TKc"/>
    <property type="match status" value="1"/>
</dbReference>
<evidence type="ECO:0000256" key="7">
    <source>
        <dbReference type="SAM" id="Phobius"/>
    </source>
</evidence>
<dbReference type="Gene3D" id="3.30.200.20">
    <property type="entry name" value="Phosphorylase Kinase, domain 1"/>
    <property type="match status" value="1"/>
</dbReference>
<accession>Q09CA0</accession>
<dbReference type="GO" id="GO:0005524">
    <property type="term" value="F:ATP binding"/>
    <property type="evidence" value="ECO:0007669"/>
    <property type="project" value="UniProtKB-KW"/>
</dbReference>
<dbReference type="InterPro" id="IPR011009">
    <property type="entry name" value="Kinase-like_dom_sf"/>
</dbReference>
<evidence type="ECO:0000256" key="3">
    <source>
        <dbReference type="ARBA" id="ARBA00022741"/>
    </source>
</evidence>
<feature type="region of interest" description="Disordered" evidence="6">
    <location>
        <begin position="374"/>
        <end position="412"/>
    </location>
</feature>
<dbReference type="AlphaFoldDB" id="Q09CA0"/>
<dbReference type="Pfam" id="PF00069">
    <property type="entry name" value="Pkinase"/>
    <property type="match status" value="1"/>
</dbReference>
<organism evidence="9 10">
    <name type="scientific">Stigmatella aurantiaca (strain DW4/3-1)</name>
    <dbReference type="NCBI Taxonomy" id="378806"/>
    <lineage>
        <taxon>Bacteria</taxon>
        <taxon>Pseudomonadati</taxon>
        <taxon>Myxococcota</taxon>
        <taxon>Myxococcia</taxon>
        <taxon>Myxococcales</taxon>
        <taxon>Cystobacterineae</taxon>
        <taxon>Archangiaceae</taxon>
        <taxon>Stigmatella</taxon>
    </lineage>
</organism>
<dbReference type="Proteomes" id="UP000032702">
    <property type="component" value="Unassembled WGS sequence"/>
</dbReference>
<evidence type="ECO:0000313" key="10">
    <source>
        <dbReference type="Proteomes" id="UP000032702"/>
    </source>
</evidence>
<dbReference type="EC" id="2.7.11.1" evidence="1"/>
<evidence type="ECO:0000256" key="6">
    <source>
        <dbReference type="SAM" id="MobiDB-lite"/>
    </source>
</evidence>
<comment type="caution">
    <text evidence="9">The sequence shown here is derived from an EMBL/GenBank/DDBJ whole genome shotgun (WGS) entry which is preliminary data.</text>
</comment>
<evidence type="ECO:0000256" key="2">
    <source>
        <dbReference type="ARBA" id="ARBA00022679"/>
    </source>
</evidence>
<reference evidence="9 10" key="1">
    <citation type="submission" date="2006-04" db="EMBL/GenBank/DDBJ databases">
        <authorList>
            <person name="Nierman W.C."/>
        </authorList>
    </citation>
    <scope>NUCLEOTIDE SEQUENCE [LARGE SCALE GENOMIC DNA]</scope>
    <source>
        <strain evidence="9 10">DW4/3-1</strain>
    </source>
</reference>
<keyword evidence="3" id="KW-0547">Nucleotide-binding</keyword>
<keyword evidence="7" id="KW-1133">Transmembrane helix</keyword>
<gene>
    <name evidence="9" type="ORF">STIAU_3738</name>
</gene>
<dbReference type="InterPro" id="IPR050660">
    <property type="entry name" value="NEK_Ser/Thr_kinase"/>
</dbReference>
<keyword evidence="4 9" id="KW-0418">Kinase</keyword>
<feature type="region of interest" description="Disordered" evidence="6">
    <location>
        <begin position="456"/>
        <end position="475"/>
    </location>
</feature>
<dbReference type="PANTHER" id="PTHR43671">
    <property type="entry name" value="SERINE/THREONINE-PROTEIN KINASE NEK"/>
    <property type="match status" value="1"/>
</dbReference>
<evidence type="ECO:0000313" key="9">
    <source>
        <dbReference type="EMBL" id="EAU69396.1"/>
    </source>
</evidence>
<sequence length="475" mass="52297">MTACLTVWTDSRDSMQNTCDPGRLLAPLPEGTRVGPWRVVRWHGQGAYGAVYQAVRARWPQRPPVALKLSLLPEDPRFAREAELLSRLRHPCIPRLIGHGHWKHPAGTRHPFLAMQWVEGISLYDWAQARNPSSRELLQVLAQLARALQAIHAAHAIHRDVKGGNILIRASDGRPFLTDFGSGDYQGSERLTWRSMPPATLPYRSPEASRFAFRFIHEPESRYVARPSDDLFSLGVTAYRLLTGHYPPTQLPSAEAPAWEPGDAGPWSLQRLKPQVAPDLAALVQRMLSPQPETRGTAKALGEALELAAARAGEKTKRPRQALLRAHLPMGALVLLLLWLGWNVFQRADSSFSRTRATEHASAHEAGSVALGDASLTVPRASDQTPSSSERIALELPPKPFPGQHKPDANNRCPRRGQIAINGGCWVQLAMDADTCEANGEDGYTYKGRCYAPAFAPKRQPTSTQGSNTCSAPCH</sequence>
<dbReference type="CDD" id="cd14014">
    <property type="entry name" value="STKc_PknB_like"/>
    <property type="match status" value="1"/>
</dbReference>
<protein>
    <recommendedName>
        <fullName evidence="1">non-specific serine/threonine protein kinase</fullName>
        <ecNumber evidence="1">2.7.11.1</ecNumber>
    </recommendedName>
</protein>
<dbReference type="EMBL" id="AAMD01000006">
    <property type="protein sequence ID" value="EAU69396.1"/>
    <property type="molecule type" value="Genomic_DNA"/>
</dbReference>
<keyword evidence="7" id="KW-0812">Transmembrane</keyword>
<dbReference type="SUPFAM" id="SSF56112">
    <property type="entry name" value="Protein kinase-like (PK-like)"/>
    <property type="match status" value="1"/>
</dbReference>
<feature type="transmembrane region" description="Helical" evidence="7">
    <location>
        <begin position="326"/>
        <end position="345"/>
    </location>
</feature>
<keyword evidence="7" id="KW-0472">Membrane</keyword>
<proteinExistence type="predicted"/>
<dbReference type="Gene3D" id="1.10.510.10">
    <property type="entry name" value="Transferase(Phosphotransferase) domain 1"/>
    <property type="match status" value="1"/>
</dbReference>
<keyword evidence="2" id="KW-0808">Transferase</keyword>
<dbReference type="InterPro" id="IPR000719">
    <property type="entry name" value="Prot_kinase_dom"/>
</dbReference>
<keyword evidence="5" id="KW-0067">ATP-binding</keyword>
<evidence type="ECO:0000256" key="5">
    <source>
        <dbReference type="ARBA" id="ARBA00022840"/>
    </source>
</evidence>
<name>Q09CA0_STIAD</name>
<dbReference type="GO" id="GO:0004674">
    <property type="term" value="F:protein serine/threonine kinase activity"/>
    <property type="evidence" value="ECO:0007669"/>
    <property type="project" value="UniProtKB-EC"/>
</dbReference>